<sequence>MVTISLGGLLGCRNNLIEVPESPYPISDDWFSVDTIARGFTIPYGIAIVNDGEYFITDRVGKMYHYTDGYMNEVEGMPPVATFGTPGIRAIMHGGLMDVSLHPAYADNGLLYVSYLDTTGLARVSRFQIQDDTATDFDTIFTTRNLNWTGNGMRIVWQDSTHFFLNVGNSDWSTSSFPILYAQDLDNDAGKIHRLLEDGSIPPDNPIFEGRTSPSTIWSYGHRDVQGLYYEQSTHTLFGVEHGPKGGDEFNIIEQGKNYGWPLVSYGINYDGQWVSTISHDSAAASTILPEHYWTVPTDDGGQALAPACLLKVDSSTIEDWNGHFLFGSLAYRRLMKFNRKTGETFGLDIEGRVRTIKQLPSGDVIALIERNDLTKANGVVVRIGE</sequence>
<feature type="domain" description="Glucose/Sorbosone dehydrogenase" evidence="1">
    <location>
        <begin position="41"/>
        <end position="372"/>
    </location>
</feature>
<dbReference type="Proteomes" id="UP000576209">
    <property type="component" value="Unassembled WGS sequence"/>
</dbReference>
<dbReference type="AlphaFoldDB" id="A0A840E9G6"/>
<dbReference type="EMBL" id="JACIFF010000009">
    <property type="protein sequence ID" value="MBB4080583.1"/>
    <property type="molecule type" value="Genomic_DNA"/>
</dbReference>
<reference evidence="2 3" key="1">
    <citation type="submission" date="2020-08" db="EMBL/GenBank/DDBJ databases">
        <title>Genomic Encyclopedia of Type Strains, Phase IV (KMG-IV): sequencing the most valuable type-strain genomes for metagenomic binning, comparative biology and taxonomic classification.</title>
        <authorList>
            <person name="Goeker M."/>
        </authorList>
    </citation>
    <scope>NUCLEOTIDE SEQUENCE [LARGE SCALE GENOMIC DNA]</scope>
    <source>
        <strain evidence="2 3">DSM 105137</strain>
    </source>
</reference>
<gene>
    <name evidence="2" type="ORF">GGR28_003218</name>
</gene>
<proteinExistence type="predicted"/>
<evidence type="ECO:0000313" key="2">
    <source>
        <dbReference type="EMBL" id="MBB4080583.1"/>
    </source>
</evidence>
<keyword evidence="3" id="KW-1185">Reference proteome</keyword>
<dbReference type="RefSeq" id="WP_183496817.1">
    <property type="nucleotide sequence ID" value="NZ_JACIFF010000009.1"/>
</dbReference>
<comment type="caution">
    <text evidence="2">The sequence shown here is derived from an EMBL/GenBank/DDBJ whole genome shotgun (WGS) entry which is preliminary data.</text>
</comment>
<accession>A0A840E9G6</accession>
<name>A0A840E9G6_9BACT</name>
<dbReference type="Pfam" id="PF07995">
    <property type="entry name" value="GSDH"/>
    <property type="match status" value="1"/>
</dbReference>
<dbReference type="InterPro" id="IPR011041">
    <property type="entry name" value="Quinoprot_gluc/sorb_DH_b-prop"/>
</dbReference>
<organism evidence="2 3">
    <name type="scientific">Neolewinella aquimaris</name>
    <dbReference type="NCBI Taxonomy" id="1835722"/>
    <lineage>
        <taxon>Bacteria</taxon>
        <taxon>Pseudomonadati</taxon>
        <taxon>Bacteroidota</taxon>
        <taxon>Saprospiria</taxon>
        <taxon>Saprospirales</taxon>
        <taxon>Lewinellaceae</taxon>
        <taxon>Neolewinella</taxon>
    </lineage>
</organism>
<evidence type="ECO:0000259" key="1">
    <source>
        <dbReference type="Pfam" id="PF07995"/>
    </source>
</evidence>
<dbReference type="Gene3D" id="2.120.10.30">
    <property type="entry name" value="TolB, C-terminal domain"/>
    <property type="match status" value="1"/>
</dbReference>
<dbReference type="PANTHER" id="PTHR19328:SF75">
    <property type="entry name" value="ALDOSE SUGAR DEHYDROGENASE YLII"/>
    <property type="match status" value="1"/>
</dbReference>
<evidence type="ECO:0000313" key="3">
    <source>
        <dbReference type="Proteomes" id="UP000576209"/>
    </source>
</evidence>
<protein>
    <submittedName>
        <fullName evidence="2">Glucose/arabinose dehydrogenase</fullName>
    </submittedName>
</protein>
<dbReference type="InterPro" id="IPR011042">
    <property type="entry name" value="6-blade_b-propeller_TolB-like"/>
</dbReference>
<dbReference type="SUPFAM" id="SSF50952">
    <property type="entry name" value="Soluble quinoprotein glucose dehydrogenase"/>
    <property type="match status" value="1"/>
</dbReference>
<dbReference type="PANTHER" id="PTHR19328">
    <property type="entry name" value="HEDGEHOG-INTERACTING PROTEIN"/>
    <property type="match status" value="1"/>
</dbReference>
<dbReference type="InterPro" id="IPR012938">
    <property type="entry name" value="Glc/Sorbosone_DH"/>
</dbReference>